<name>A0A1P8FA53_9CHLR</name>
<protein>
    <submittedName>
        <fullName evidence="1">Uncharacterized protein</fullName>
    </submittedName>
</protein>
<proteinExistence type="predicted"/>
<dbReference type="EMBL" id="CP018258">
    <property type="protein sequence ID" value="APV45337.1"/>
    <property type="molecule type" value="Genomic_DNA"/>
</dbReference>
<dbReference type="AlphaFoldDB" id="A0A1P8FA53"/>
<dbReference type="OrthoDB" id="1832727at2"/>
<organism evidence="1 2">
    <name type="scientific">Dehalogenimonas formicexedens</name>
    <dbReference type="NCBI Taxonomy" id="1839801"/>
    <lineage>
        <taxon>Bacteria</taxon>
        <taxon>Bacillati</taxon>
        <taxon>Chloroflexota</taxon>
        <taxon>Dehalococcoidia</taxon>
        <taxon>Dehalococcoidales</taxon>
        <taxon>Dehalococcoidaceae</taxon>
        <taxon>Dehalogenimonas</taxon>
    </lineage>
</organism>
<evidence type="ECO:0000313" key="2">
    <source>
        <dbReference type="Proteomes" id="UP000185934"/>
    </source>
</evidence>
<reference evidence="2" key="1">
    <citation type="submission" date="2016-11" db="EMBL/GenBank/DDBJ databases">
        <title>Dehalogenimonas formicexedens sp. nov., a chlorinated alkane respiring bacterium isolated from contaminated groundwater.</title>
        <authorList>
            <person name="Key T.A."/>
            <person name="Bowman K.S."/>
            <person name="Lee I."/>
            <person name="Chun J."/>
            <person name="Albuquerque L."/>
            <person name="da Costa M.S."/>
            <person name="Rainey F.A."/>
            <person name="Moe W.M."/>
        </authorList>
    </citation>
    <scope>NUCLEOTIDE SEQUENCE [LARGE SCALE GENOMIC DNA]</scope>
    <source>
        <strain evidence="2">NSZ-14</strain>
    </source>
</reference>
<dbReference type="Proteomes" id="UP000185934">
    <property type="component" value="Chromosome"/>
</dbReference>
<dbReference type="KEGG" id="dfo:Dform_02024"/>
<accession>A0A1P8FA53</accession>
<keyword evidence="2" id="KW-1185">Reference proteome</keyword>
<sequence>MAVLDLVNTAVNPGVEQVSLASVSSMRESFQNWLTDGNTKKYSPEDILSCLEKISGYAVRKKISSTSVWGYTQFSIFQSIYNKLIGAKLLRITDRNTYKVFVVAGQLYLQFLREKPFVHKAAIAAFVEDKEGGSAIVPDRSSEGVIDPEAVITWLVMQPNANGTLYLENVARQYMNALRSAPGKLETPVILDDRCVFSCHTPEELNTYWDIFKAAPNYKQVNTSSSGMFSAGIGCLMRYLQHISEATSRVEKTDETDVIQLVESLKLEYVDKRNSGGALWVIGDRKLTTIMMKLRGTGFHFLFKEGGGRSTDYRDAWWYKPTDSHPAHVAPALSTKPALDPVAVDNLTNVLSAHFANGYRLNSPIELARFRSFAAKDFGEEIVLPDEELKGYISACGTTYDGKVYAVSAETKGRIKELVDEYFSDGAQAIFFAEFYAKNENWLFGASVVSEDMLVGILRRLFPKLSFTQTYFGHMDASVFSALESEILRVWGDDVLLTYEQLAKRLQYIPIDRIKYALGQNGNFIWSKVETFTHVNRIDISNEERKIITEAAMQECNARGYTSITDLPFRNIQERNYELSVTAVHNAVFCICLSDKFDKCGKIVTRKGDTLNALTIMKDRCRTIDKCSLDDLLNYEKELTGEVHRWIPMEAGNAVLVRIDKDTYVADKYVHFDAEAVDAAIELFIDGDYLPLKSFTTFGAFPDCRQTWNLFLLESYCRRFSKKFRFDTPSVNSRNAGAVIRKICSLDYTEIMTDAVANADVPLTDRTVGRFLFDAGYTGRSTTSKVNEIIYKAKAIRERRG</sequence>
<gene>
    <name evidence="1" type="ORF">Dform_02024</name>
</gene>
<evidence type="ECO:0000313" key="1">
    <source>
        <dbReference type="EMBL" id="APV45337.1"/>
    </source>
</evidence>
<dbReference type="STRING" id="1839801.Dform_02024"/>
<dbReference type="RefSeq" id="WP_076004843.1">
    <property type="nucleotide sequence ID" value="NZ_CP018258.1"/>
</dbReference>